<dbReference type="InterPro" id="IPR044144">
    <property type="entry name" value="SAF_UxaA/GarD"/>
</dbReference>
<dbReference type="Pfam" id="PF08666">
    <property type="entry name" value="SAF"/>
    <property type="match status" value="1"/>
</dbReference>
<name>A0A1M7HCB0_9HYPH</name>
<accession>A0A1M7HCB0</accession>
<reference evidence="3 4" key="1">
    <citation type="submission" date="2016-11" db="EMBL/GenBank/DDBJ databases">
        <authorList>
            <person name="Jaros S."/>
            <person name="Januszkiewicz K."/>
            <person name="Wedrychowicz H."/>
        </authorList>
    </citation>
    <scope>NUCLEOTIDE SEQUENCE [LARGE SCALE GENOMIC DNA]</scope>
    <source>
        <strain evidence="3 4">DSM 22153</strain>
    </source>
</reference>
<dbReference type="AlphaFoldDB" id="A0A1M7HCB0"/>
<dbReference type="EMBL" id="FRBW01000002">
    <property type="protein sequence ID" value="SHM26080.1"/>
    <property type="molecule type" value="Genomic_DNA"/>
</dbReference>
<dbReference type="CDD" id="cd11613">
    <property type="entry name" value="SAF_AH_GD"/>
    <property type="match status" value="1"/>
</dbReference>
<dbReference type="OrthoDB" id="9804574at2"/>
<dbReference type="Gene3D" id="2.30.130.110">
    <property type="match status" value="1"/>
</dbReference>
<sequence length="109" mass="11547">MTTPFLLLSDEDNVLVAMRHVKAGSSIDIEGITVSLALDIPLAHKIARRDIAEGETVRKYGMPIGVATAAIAQGEHVHVHNIRSAYTPTYALQDADGRDSAVNAKVGAA</sequence>
<keyword evidence="1" id="KW-0456">Lyase</keyword>
<dbReference type="SMART" id="SM00858">
    <property type="entry name" value="SAF"/>
    <property type="match status" value="1"/>
</dbReference>
<protein>
    <submittedName>
        <fullName evidence="3">SAF domain-containing protein</fullName>
    </submittedName>
</protein>
<dbReference type="Proteomes" id="UP000186002">
    <property type="component" value="Unassembled WGS sequence"/>
</dbReference>
<dbReference type="GO" id="GO:0019698">
    <property type="term" value="P:D-galacturonate catabolic process"/>
    <property type="evidence" value="ECO:0007669"/>
    <property type="project" value="TreeGrafter"/>
</dbReference>
<dbReference type="InterPro" id="IPR013974">
    <property type="entry name" value="SAF"/>
</dbReference>
<organism evidence="3 4">
    <name type="scientific">Roseibium suaedae</name>
    <dbReference type="NCBI Taxonomy" id="735517"/>
    <lineage>
        <taxon>Bacteria</taxon>
        <taxon>Pseudomonadati</taxon>
        <taxon>Pseudomonadota</taxon>
        <taxon>Alphaproteobacteria</taxon>
        <taxon>Hyphomicrobiales</taxon>
        <taxon>Stappiaceae</taxon>
        <taxon>Roseibium</taxon>
    </lineage>
</organism>
<gene>
    <name evidence="3" type="ORF">SAMN05444272_2177</name>
</gene>
<evidence type="ECO:0000256" key="1">
    <source>
        <dbReference type="ARBA" id="ARBA00023239"/>
    </source>
</evidence>
<dbReference type="PANTHER" id="PTHR30536:SF5">
    <property type="entry name" value="ALTRONATE DEHYDRATASE"/>
    <property type="match status" value="1"/>
</dbReference>
<evidence type="ECO:0000313" key="4">
    <source>
        <dbReference type="Proteomes" id="UP000186002"/>
    </source>
</evidence>
<keyword evidence="4" id="KW-1185">Reference proteome</keyword>
<proteinExistence type="predicted"/>
<dbReference type="STRING" id="735517.SAMN05444272_2177"/>
<evidence type="ECO:0000313" key="3">
    <source>
        <dbReference type="EMBL" id="SHM26080.1"/>
    </source>
</evidence>
<evidence type="ECO:0000259" key="2">
    <source>
        <dbReference type="SMART" id="SM00858"/>
    </source>
</evidence>
<dbReference type="InterPro" id="IPR052172">
    <property type="entry name" value="UxaA_altronate/galactarate_dh"/>
</dbReference>
<dbReference type="GO" id="GO:0016829">
    <property type="term" value="F:lyase activity"/>
    <property type="evidence" value="ECO:0007669"/>
    <property type="project" value="UniProtKB-KW"/>
</dbReference>
<dbReference type="PANTHER" id="PTHR30536">
    <property type="entry name" value="ALTRONATE/GALACTARATE DEHYDRATASE"/>
    <property type="match status" value="1"/>
</dbReference>
<feature type="domain" description="SAF" evidence="2">
    <location>
        <begin position="12"/>
        <end position="83"/>
    </location>
</feature>
<dbReference type="RefSeq" id="WP_073012918.1">
    <property type="nucleotide sequence ID" value="NZ_FRBW01000002.1"/>
</dbReference>